<dbReference type="EMBL" id="JANCLV010000011">
    <property type="protein sequence ID" value="MCP9001079.1"/>
    <property type="molecule type" value="Genomic_DNA"/>
</dbReference>
<gene>
    <name evidence="2" type="ORF">NFC73_15300</name>
</gene>
<protein>
    <recommendedName>
        <fullName evidence="4">Lipoprotein</fullName>
    </recommendedName>
</protein>
<accession>A0ABT1LT50</accession>
<dbReference type="Proteomes" id="UP001524318">
    <property type="component" value="Unassembled WGS sequence"/>
</dbReference>
<dbReference type="RefSeq" id="WP_254751532.1">
    <property type="nucleotide sequence ID" value="NZ_JANCLV010000011.1"/>
</dbReference>
<proteinExistence type="predicted"/>
<evidence type="ECO:0000313" key="3">
    <source>
        <dbReference type="Proteomes" id="UP001524318"/>
    </source>
</evidence>
<evidence type="ECO:0008006" key="4">
    <source>
        <dbReference type="Google" id="ProtNLM"/>
    </source>
</evidence>
<organism evidence="2 3">
    <name type="scientific">Pseudarthrobacter humi</name>
    <dbReference type="NCBI Taxonomy" id="2952523"/>
    <lineage>
        <taxon>Bacteria</taxon>
        <taxon>Bacillati</taxon>
        <taxon>Actinomycetota</taxon>
        <taxon>Actinomycetes</taxon>
        <taxon>Micrococcales</taxon>
        <taxon>Micrococcaceae</taxon>
        <taxon>Pseudarthrobacter</taxon>
    </lineage>
</organism>
<name>A0ABT1LT50_9MICC</name>
<evidence type="ECO:0000256" key="1">
    <source>
        <dbReference type="SAM" id="MobiDB-lite"/>
    </source>
</evidence>
<comment type="caution">
    <text evidence="2">The sequence shown here is derived from an EMBL/GenBank/DDBJ whole genome shotgun (WGS) entry which is preliminary data.</text>
</comment>
<feature type="region of interest" description="Disordered" evidence="1">
    <location>
        <begin position="1"/>
        <end position="26"/>
    </location>
</feature>
<sequence length="197" mass="21631">MPATQGAPPPRRAVHRPGDGPSRSVSVRTRARAAVVLWTAGALVAGAALAGCEYTYDEGWRPTEAPAAPEVTESGPRAELWRNDPVSEAEMEAWLTESQVGPGLQVAHRTFGLLRAEEVRTDATEPLPAGTYVLVLVCRSQRRVDFKVRNDEFTMVDLSLRCGSRRESVIYLSKETVLHFQVEAQSPANFAYRLSLL</sequence>
<evidence type="ECO:0000313" key="2">
    <source>
        <dbReference type="EMBL" id="MCP9001079.1"/>
    </source>
</evidence>
<keyword evidence="3" id="KW-1185">Reference proteome</keyword>
<reference evidence="2 3" key="1">
    <citation type="submission" date="2022-06" db="EMBL/GenBank/DDBJ databases">
        <title>Pseudarthrobacter sp. strain RMG13 Genome sequencing and assembly.</title>
        <authorList>
            <person name="Kim I."/>
        </authorList>
    </citation>
    <scope>NUCLEOTIDE SEQUENCE [LARGE SCALE GENOMIC DNA]</scope>
    <source>
        <strain evidence="2 3">RMG13</strain>
    </source>
</reference>